<dbReference type="SMART" id="SM00020">
    <property type="entry name" value="Tryp_SPc"/>
    <property type="match status" value="1"/>
</dbReference>
<dbReference type="Proteomes" id="UP000291022">
    <property type="component" value="Unassembled WGS sequence"/>
</dbReference>
<keyword evidence="1" id="KW-0645">Protease</keyword>
<dbReference type="PRINTS" id="PR00722">
    <property type="entry name" value="CHYMOTRYPSIN"/>
</dbReference>
<evidence type="ECO:0000256" key="4">
    <source>
        <dbReference type="ARBA" id="ARBA00023157"/>
    </source>
</evidence>
<dbReference type="InterPro" id="IPR043504">
    <property type="entry name" value="Peptidase_S1_PA_chymotrypsin"/>
</dbReference>
<reference evidence="6" key="3">
    <citation type="submission" date="2025-09" db="UniProtKB">
        <authorList>
            <consortium name="Ensembl"/>
        </authorList>
    </citation>
    <scope>IDENTIFICATION</scope>
</reference>
<organism evidence="6 7">
    <name type="scientific">Ursus americanus</name>
    <name type="common">American black bear</name>
    <name type="synonym">Euarctos americanus</name>
    <dbReference type="NCBI Taxonomy" id="9643"/>
    <lineage>
        <taxon>Eukaryota</taxon>
        <taxon>Metazoa</taxon>
        <taxon>Chordata</taxon>
        <taxon>Craniata</taxon>
        <taxon>Vertebrata</taxon>
        <taxon>Euteleostomi</taxon>
        <taxon>Mammalia</taxon>
        <taxon>Eutheria</taxon>
        <taxon>Laurasiatheria</taxon>
        <taxon>Carnivora</taxon>
        <taxon>Caniformia</taxon>
        <taxon>Ursidae</taxon>
        <taxon>Ursus</taxon>
    </lineage>
</organism>
<keyword evidence="4" id="KW-1015">Disulfide bond</keyword>
<dbReference type="GeneTree" id="ENSGT00940000153216"/>
<evidence type="ECO:0000256" key="1">
    <source>
        <dbReference type="ARBA" id="ARBA00022670"/>
    </source>
</evidence>
<keyword evidence="3" id="KW-0720">Serine protease</keyword>
<feature type="domain" description="Peptidase S1" evidence="5">
    <location>
        <begin position="24"/>
        <end position="240"/>
    </location>
</feature>
<dbReference type="Pfam" id="PF00089">
    <property type="entry name" value="Trypsin"/>
    <property type="match status" value="1"/>
</dbReference>
<dbReference type="Gene3D" id="2.40.10.10">
    <property type="entry name" value="Trypsin-like serine proteases"/>
    <property type="match status" value="2"/>
</dbReference>
<reference evidence="6" key="2">
    <citation type="submission" date="2025-08" db="UniProtKB">
        <authorList>
            <consortium name="Ensembl"/>
        </authorList>
    </citation>
    <scope>IDENTIFICATION</scope>
</reference>
<evidence type="ECO:0000313" key="7">
    <source>
        <dbReference type="Proteomes" id="UP000291022"/>
    </source>
</evidence>
<evidence type="ECO:0000259" key="5">
    <source>
        <dbReference type="PROSITE" id="PS50240"/>
    </source>
</evidence>
<dbReference type="InterPro" id="IPR001254">
    <property type="entry name" value="Trypsin_dom"/>
</dbReference>
<dbReference type="PANTHER" id="PTHR24252">
    <property type="entry name" value="ACROSIN-RELATED"/>
    <property type="match status" value="1"/>
</dbReference>
<dbReference type="InterPro" id="IPR001314">
    <property type="entry name" value="Peptidase_S1A"/>
</dbReference>
<name>A0A452QPP1_URSAM</name>
<dbReference type="SUPFAM" id="SSF50494">
    <property type="entry name" value="Trypsin-like serine proteases"/>
    <property type="match status" value="1"/>
</dbReference>
<dbReference type="InterPro" id="IPR009003">
    <property type="entry name" value="Peptidase_S1_PA"/>
</dbReference>
<keyword evidence="7" id="KW-1185">Reference proteome</keyword>
<accession>A0A452QPP1</accession>
<evidence type="ECO:0000313" key="6">
    <source>
        <dbReference type="Ensembl" id="ENSUAMP00000007479.1"/>
    </source>
</evidence>
<keyword evidence="2" id="KW-0378">Hydrolase</keyword>
<evidence type="ECO:0000256" key="2">
    <source>
        <dbReference type="ARBA" id="ARBA00022801"/>
    </source>
</evidence>
<reference evidence="7" key="1">
    <citation type="submission" date="2016-06" db="EMBL/GenBank/DDBJ databases">
        <title>De novo assembly and RNA-Seq shows season-dependent expression and editing in black bear kidneys.</title>
        <authorList>
            <person name="Korstanje R."/>
            <person name="Srivastava A."/>
            <person name="Sarsani V.K."/>
            <person name="Sheehan S.M."/>
            <person name="Seger R.L."/>
            <person name="Barter M.E."/>
            <person name="Lindqvist C."/>
            <person name="Brody L.C."/>
            <person name="Mullikin J.C."/>
        </authorList>
    </citation>
    <scope>NUCLEOTIDE SEQUENCE [LARGE SCALE GENOMIC DNA]</scope>
</reference>
<dbReference type="AlphaFoldDB" id="A0A452QPP1"/>
<dbReference type="GO" id="GO:0004252">
    <property type="term" value="F:serine-type endopeptidase activity"/>
    <property type="evidence" value="ECO:0007669"/>
    <property type="project" value="InterPro"/>
</dbReference>
<proteinExistence type="predicted"/>
<dbReference type="PROSITE" id="PS50240">
    <property type="entry name" value="TRYPSIN_DOM"/>
    <property type="match status" value="1"/>
</dbReference>
<protein>
    <recommendedName>
        <fullName evidence="5">Peptidase S1 domain-containing protein</fullName>
    </recommendedName>
</protein>
<evidence type="ECO:0000256" key="3">
    <source>
        <dbReference type="ARBA" id="ARBA00022825"/>
    </source>
</evidence>
<sequence length="240" mass="27008">MQGFERNTHVRPAERGEPRIVGGIVGGRAAPARSWPWLVSLQHHGQHFCGGALIAKQWVLTPAPCNFSTVTDGLVIGRSFLSNTQNSDLIPAKAVYTHPGFAQFPSTDDLSLLQLEKPVQIGEFVSLICLPGKDDEINLLSKCMTAGWGITEPYRRFWRTAAVRPQRTVPTHRYCELGQQELPAHCTHGLCQNFCLQGLDRICHWRRSVITETVAWWDCVHKWERKSPTVYPRNKSLLSA</sequence>
<dbReference type="Ensembl" id="ENSUAMT00000008458.1">
    <property type="protein sequence ID" value="ENSUAMP00000007479.1"/>
    <property type="gene ID" value="ENSUAMG00000006480.1"/>
</dbReference>
<dbReference type="FunFam" id="2.40.10.10:FF:000118">
    <property type="entry name" value="Chymotrypsinogen A"/>
    <property type="match status" value="1"/>
</dbReference>
<dbReference type="PANTHER" id="PTHR24252:SF7">
    <property type="entry name" value="HYALIN"/>
    <property type="match status" value="1"/>
</dbReference>
<dbReference type="GO" id="GO:0006508">
    <property type="term" value="P:proteolysis"/>
    <property type="evidence" value="ECO:0007669"/>
    <property type="project" value="UniProtKB-KW"/>
</dbReference>